<dbReference type="AlphaFoldDB" id="V6LX88"/>
<evidence type="ECO:0000313" key="5">
    <source>
        <dbReference type="Proteomes" id="UP000018208"/>
    </source>
</evidence>
<dbReference type="Proteomes" id="UP000018208">
    <property type="component" value="Unassembled WGS sequence"/>
</dbReference>
<proteinExistence type="predicted"/>
<accession>V6LX88</accession>
<evidence type="ECO:0000313" key="2">
    <source>
        <dbReference type="EMBL" id="EST45439.1"/>
    </source>
</evidence>
<keyword evidence="5" id="KW-1185">Reference proteome</keyword>
<protein>
    <submittedName>
        <fullName evidence="2">Uncharacterized protein</fullName>
    </submittedName>
</protein>
<sequence length="163" mass="18352">MQSEYAGSATLDRLQKQAREQKLQAAKESETSHRQAVTPQRQAKAHPAPNAYLPKKAPLPQVRINQAPRPKSVFDVADNHVPGPNRYDASLPRLQRATKFPNADRFRLAEVEGRPAETASTPSCMCSRPCRINGSERRRPVKVTYLASKVAPNTYHIKWKGWK</sequence>
<organism evidence="2">
    <name type="scientific">Spironucleus salmonicida</name>
    <dbReference type="NCBI Taxonomy" id="348837"/>
    <lineage>
        <taxon>Eukaryota</taxon>
        <taxon>Metamonada</taxon>
        <taxon>Diplomonadida</taxon>
        <taxon>Hexamitidae</taxon>
        <taxon>Hexamitinae</taxon>
        <taxon>Spironucleus</taxon>
    </lineage>
</organism>
<name>V6LX88_9EUKA</name>
<dbReference type="EMBL" id="AUWU02000006">
    <property type="protein sequence ID" value="KAH0571665.1"/>
    <property type="molecule type" value="Genomic_DNA"/>
</dbReference>
<feature type="region of interest" description="Disordered" evidence="1">
    <location>
        <begin position="1"/>
        <end position="70"/>
    </location>
</feature>
<evidence type="ECO:0000256" key="1">
    <source>
        <dbReference type="SAM" id="MobiDB-lite"/>
    </source>
</evidence>
<dbReference type="EMBL" id="AUWU02000006">
    <property type="protein sequence ID" value="KAH0571648.1"/>
    <property type="molecule type" value="Genomic_DNA"/>
</dbReference>
<dbReference type="EMBL" id="KI546096">
    <property type="protein sequence ID" value="EST45439.1"/>
    <property type="molecule type" value="Genomic_DNA"/>
</dbReference>
<reference evidence="2 3" key="1">
    <citation type="journal article" date="2014" name="PLoS Genet.">
        <title>The Genome of Spironucleus salmonicida Highlights a Fish Pathogen Adapted to Fluctuating Environments.</title>
        <authorList>
            <person name="Xu F."/>
            <person name="Jerlstrom-Hultqvist J."/>
            <person name="Einarsson E."/>
            <person name="Astvaldsson A."/>
            <person name="Svard S.G."/>
            <person name="Andersson J.O."/>
        </authorList>
    </citation>
    <scope>NUCLEOTIDE SEQUENCE</scope>
    <source>
        <strain evidence="3">ATCC 50377</strain>
    </source>
</reference>
<reference evidence="3" key="2">
    <citation type="submission" date="2020-12" db="EMBL/GenBank/DDBJ databases">
        <title>New Spironucleus salmonicida genome in near-complete chromosomes.</title>
        <authorList>
            <person name="Xu F."/>
            <person name="Kurt Z."/>
            <person name="Jimenez-Gonzalez A."/>
            <person name="Astvaldsson A."/>
            <person name="Andersson J.O."/>
            <person name="Svard S.G."/>
        </authorList>
    </citation>
    <scope>NUCLEOTIDE SEQUENCE</scope>
    <source>
        <strain evidence="3">ATCC 50377</strain>
    </source>
</reference>
<dbReference type="VEuPathDB" id="GiardiaDB:SS50377_25855"/>
<evidence type="ECO:0000313" key="3">
    <source>
        <dbReference type="EMBL" id="KAH0571648.1"/>
    </source>
</evidence>
<evidence type="ECO:0000313" key="4">
    <source>
        <dbReference type="EMBL" id="KAH0571665.1"/>
    </source>
</evidence>
<dbReference type="VEuPathDB" id="GiardiaDB:SS50377_25838"/>
<gene>
    <name evidence="2" type="ORF">SS50377_14632</name>
    <name evidence="3" type="ORF">SS50377_25838</name>
    <name evidence="4" type="ORF">SS50377_25855</name>
</gene>
<feature type="compositionally biased region" description="Basic and acidic residues" evidence="1">
    <location>
        <begin position="13"/>
        <end position="33"/>
    </location>
</feature>